<dbReference type="Proteomes" id="UP000008212">
    <property type="component" value="Chromosome"/>
</dbReference>
<dbReference type="KEGG" id="tde:TDE_1861"/>
<evidence type="ECO:0000313" key="2">
    <source>
        <dbReference type="Proteomes" id="UP000008212"/>
    </source>
</evidence>
<dbReference type="EMBL" id="AE017226">
    <property type="protein sequence ID" value="AAS12376.1"/>
    <property type="molecule type" value="Genomic_DNA"/>
</dbReference>
<sequence>MCEPFIGYLNNLIIASIIKAGIPRTIAPANKTGISQKTSLNARTKIPPTIPKTAAIIPKTKTIIKKAINIFPSIN</sequence>
<dbReference type="HOGENOM" id="CLU_2670003_0_0_12"/>
<reference evidence="1 2" key="1">
    <citation type="journal article" date="2004" name="Proc. Natl. Acad. Sci. U.S.A.">
        <title>Comparison of the genome of the oral pathogen Treponema denticola with other spirochete genomes.</title>
        <authorList>
            <person name="Seshadri R."/>
            <person name="Myers G.S."/>
            <person name="Tettelin H."/>
            <person name="Eisen J.A."/>
            <person name="Heidelberg J.F."/>
            <person name="Dodson R.J."/>
            <person name="Davidsen T.M."/>
            <person name="DeBoy R.T."/>
            <person name="Fouts D.E."/>
            <person name="Haft D.H."/>
            <person name="Selengut J."/>
            <person name="Ren Q."/>
            <person name="Brinkac L.M."/>
            <person name="Madupu R."/>
            <person name="Kolonay J."/>
            <person name="Durkin S.A."/>
            <person name="Daugherty S.C."/>
            <person name="Shetty J."/>
            <person name="Shvartsbeyn A."/>
            <person name="Gebregeorgis E."/>
            <person name="Geer K."/>
            <person name="Tsegaye G."/>
            <person name="Malek J."/>
            <person name="Ayodeji B."/>
            <person name="Shatsman S."/>
            <person name="McLeod M.P."/>
            <person name="Smajs D."/>
            <person name="Howell J.K."/>
            <person name="Pal S."/>
            <person name="Amin A."/>
            <person name="Vashisth P."/>
            <person name="McNeill T.Z."/>
            <person name="Xiang Q."/>
            <person name="Sodergren E."/>
            <person name="Baca E."/>
            <person name="Weinstock G.M."/>
            <person name="Norris S.J."/>
            <person name="Fraser C.M."/>
            <person name="Paulsen I.T."/>
        </authorList>
    </citation>
    <scope>NUCLEOTIDE SEQUENCE [LARGE SCALE GENOMIC DNA]</scope>
    <source>
        <strain evidence="2">ATCC 35405 / DSM 14222 / CIP 103919 / JCM 8153 / KCTC 15104</strain>
    </source>
</reference>
<evidence type="ECO:0000313" key="1">
    <source>
        <dbReference type="EMBL" id="AAS12376.1"/>
    </source>
</evidence>
<organism evidence="1 2">
    <name type="scientific">Treponema denticola (strain ATCC 35405 / DSM 14222 / CIP 103919 / JCM 8153 / KCTC 15104)</name>
    <dbReference type="NCBI Taxonomy" id="243275"/>
    <lineage>
        <taxon>Bacteria</taxon>
        <taxon>Pseudomonadati</taxon>
        <taxon>Spirochaetota</taxon>
        <taxon>Spirochaetia</taxon>
        <taxon>Spirochaetales</taxon>
        <taxon>Treponemataceae</taxon>
        <taxon>Treponema</taxon>
    </lineage>
</organism>
<dbReference type="PaxDb" id="243275-TDE_1861"/>
<protein>
    <submittedName>
        <fullName evidence="1">Uncharacterized protein</fullName>
    </submittedName>
</protein>
<keyword evidence="2" id="KW-1185">Reference proteome</keyword>
<gene>
    <name evidence="1" type="ordered locus">TDE_1861</name>
</gene>
<proteinExistence type="predicted"/>
<dbReference type="AlphaFoldDB" id="Q73LK1"/>
<accession>Q73LK1</accession>
<name>Q73LK1_TREDE</name>